<dbReference type="GO" id="GO:0043682">
    <property type="term" value="F:P-type divalent copper transporter activity"/>
    <property type="evidence" value="ECO:0007669"/>
    <property type="project" value="TreeGrafter"/>
</dbReference>
<dbReference type="GO" id="GO:0055070">
    <property type="term" value="P:copper ion homeostasis"/>
    <property type="evidence" value="ECO:0007669"/>
    <property type="project" value="TreeGrafter"/>
</dbReference>
<dbReference type="SFLD" id="SFLDG00002">
    <property type="entry name" value="C1.7:_P-type_atpase_like"/>
    <property type="match status" value="1"/>
</dbReference>
<keyword evidence="7 11" id="KW-0067">ATP-binding</keyword>
<dbReference type="InterPro" id="IPR007029">
    <property type="entry name" value="YHS_dom"/>
</dbReference>
<dbReference type="SFLD" id="SFLDS00003">
    <property type="entry name" value="Haloacid_Dehalogenase"/>
    <property type="match status" value="1"/>
</dbReference>
<dbReference type="GO" id="GO:0016887">
    <property type="term" value="F:ATP hydrolysis activity"/>
    <property type="evidence" value="ECO:0007669"/>
    <property type="project" value="InterPro"/>
</dbReference>
<dbReference type="Gene3D" id="3.40.1110.10">
    <property type="entry name" value="Calcium-transporting ATPase, cytoplasmic domain N"/>
    <property type="match status" value="1"/>
</dbReference>
<feature type="transmembrane region" description="Helical" evidence="11">
    <location>
        <begin position="369"/>
        <end position="391"/>
    </location>
</feature>
<dbReference type="PRINTS" id="PR00943">
    <property type="entry name" value="CUATPASE"/>
</dbReference>
<accession>A0A518BQA0</accession>
<dbReference type="SUPFAM" id="SSF81665">
    <property type="entry name" value="Calcium ATPase, transmembrane domain M"/>
    <property type="match status" value="1"/>
</dbReference>
<dbReference type="PROSITE" id="PS00154">
    <property type="entry name" value="ATPASE_E1_E2"/>
    <property type="match status" value="1"/>
</dbReference>
<dbReference type="InterPro" id="IPR044492">
    <property type="entry name" value="P_typ_ATPase_HD_dom"/>
</dbReference>
<protein>
    <submittedName>
        <fullName evidence="13">Copper-transporting P-type ATPase</fullName>
    </submittedName>
</protein>
<comment type="subcellular location">
    <subcellularLocation>
        <location evidence="1">Cell membrane</location>
        <topology evidence="1">Multi-pass membrane protein</topology>
    </subcellularLocation>
</comment>
<dbReference type="GO" id="GO:0060003">
    <property type="term" value="P:copper ion export"/>
    <property type="evidence" value="ECO:0007669"/>
    <property type="project" value="UniProtKB-ARBA"/>
</dbReference>
<dbReference type="InterPro" id="IPR012348">
    <property type="entry name" value="RNR-like"/>
</dbReference>
<dbReference type="NCBIfam" id="TIGR01511">
    <property type="entry name" value="ATPase-IB1_Cu"/>
    <property type="match status" value="1"/>
</dbReference>
<keyword evidence="8" id="KW-1278">Translocase</keyword>
<dbReference type="RefSeq" id="WP_145068792.1">
    <property type="nucleotide sequence ID" value="NZ_CP036287.1"/>
</dbReference>
<keyword evidence="14" id="KW-1185">Reference proteome</keyword>
<gene>
    <name evidence="13" type="primary">actP_1</name>
    <name evidence="13" type="ORF">Pla133_42700</name>
</gene>
<evidence type="ECO:0000256" key="10">
    <source>
        <dbReference type="ARBA" id="ARBA00023136"/>
    </source>
</evidence>
<evidence type="ECO:0000256" key="7">
    <source>
        <dbReference type="ARBA" id="ARBA00022840"/>
    </source>
</evidence>
<dbReference type="InterPro" id="IPR036412">
    <property type="entry name" value="HAD-like_sf"/>
</dbReference>
<keyword evidence="4 11" id="KW-0812">Transmembrane</keyword>
<dbReference type="InterPro" id="IPR011017">
    <property type="entry name" value="TRASH_dom"/>
</dbReference>
<evidence type="ECO:0000256" key="4">
    <source>
        <dbReference type="ARBA" id="ARBA00022692"/>
    </source>
</evidence>
<dbReference type="InterPro" id="IPR018303">
    <property type="entry name" value="ATPase_P-typ_P_site"/>
</dbReference>
<evidence type="ECO:0000256" key="1">
    <source>
        <dbReference type="ARBA" id="ARBA00004651"/>
    </source>
</evidence>
<evidence type="ECO:0000256" key="9">
    <source>
        <dbReference type="ARBA" id="ARBA00022989"/>
    </source>
</evidence>
<dbReference type="Gene3D" id="3.40.50.1000">
    <property type="entry name" value="HAD superfamily/HAD-like"/>
    <property type="match status" value="1"/>
</dbReference>
<feature type="transmembrane region" description="Helical" evidence="11">
    <location>
        <begin position="144"/>
        <end position="166"/>
    </location>
</feature>
<dbReference type="PRINTS" id="PR00119">
    <property type="entry name" value="CATATPASE"/>
</dbReference>
<dbReference type="GO" id="GO:0016491">
    <property type="term" value="F:oxidoreductase activity"/>
    <property type="evidence" value="ECO:0007669"/>
    <property type="project" value="InterPro"/>
</dbReference>
<evidence type="ECO:0000256" key="5">
    <source>
        <dbReference type="ARBA" id="ARBA00022723"/>
    </source>
</evidence>
<dbReference type="InterPro" id="IPR023298">
    <property type="entry name" value="ATPase_P-typ_TM_dom_sf"/>
</dbReference>
<evidence type="ECO:0000256" key="11">
    <source>
        <dbReference type="RuleBase" id="RU362081"/>
    </source>
</evidence>
<keyword evidence="10 11" id="KW-0472">Membrane</keyword>
<dbReference type="AlphaFoldDB" id="A0A518BQA0"/>
<reference evidence="13 14" key="1">
    <citation type="submission" date="2019-02" db="EMBL/GenBank/DDBJ databases">
        <title>Deep-cultivation of Planctomycetes and their phenomic and genomic characterization uncovers novel biology.</title>
        <authorList>
            <person name="Wiegand S."/>
            <person name="Jogler M."/>
            <person name="Boedeker C."/>
            <person name="Pinto D."/>
            <person name="Vollmers J."/>
            <person name="Rivas-Marin E."/>
            <person name="Kohn T."/>
            <person name="Peeters S.H."/>
            <person name="Heuer A."/>
            <person name="Rast P."/>
            <person name="Oberbeckmann S."/>
            <person name="Bunk B."/>
            <person name="Jeske O."/>
            <person name="Meyerdierks A."/>
            <person name="Storesund J.E."/>
            <person name="Kallscheuer N."/>
            <person name="Luecker S."/>
            <person name="Lage O.M."/>
            <person name="Pohl T."/>
            <person name="Merkel B.J."/>
            <person name="Hornburger P."/>
            <person name="Mueller R.-W."/>
            <person name="Bruemmer F."/>
            <person name="Labrenz M."/>
            <person name="Spormann A.M."/>
            <person name="Op den Camp H."/>
            <person name="Overmann J."/>
            <person name="Amann R."/>
            <person name="Jetten M.S.M."/>
            <person name="Mascher T."/>
            <person name="Medema M.H."/>
            <person name="Devos D.P."/>
            <person name="Kaster A.-K."/>
            <person name="Ovreas L."/>
            <person name="Rohde M."/>
            <person name="Galperin M.Y."/>
            <person name="Jogler C."/>
        </authorList>
    </citation>
    <scope>NUCLEOTIDE SEQUENCE [LARGE SCALE GENOMIC DNA]</scope>
    <source>
        <strain evidence="13 14">Pla133</strain>
    </source>
</reference>
<dbReference type="GO" id="GO:0005886">
    <property type="term" value="C:plasma membrane"/>
    <property type="evidence" value="ECO:0007669"/>
    <property type="project" value="UniProtKB-SubCell"/>
</dbReference>
<feature type="transmembrane region" description="Helical" evidence="11">
    <location>
        <begin position="216"/>
        <end position="235"/>
    </location>
</feature>
<evidence type="ECO:0000256" key="8">
    <source>
        <dbReference type="ARBA" id="ARBA00022967"/>
    </source>
</evidence>
<keyword evidence="5 11" id="KW-0479">Metal-binding</keyword>
<dbReference type="InterPro" id="IPR027256">
    <property type="entry name" value="P-typ_ATPase_IB"/>
</dbReference>
<evidence type="ECO:0000259" key="12">
    <source>
        <dbReference type="SMART" id="SM00746"/>
    </source>
</evidence>
<dbReference type="InterPro" id="IPR059000">
    <property type="entry name" value="ATPase_P-type_domA"/>
</dbReference>
<dbReference type="CDD" id="cd02094">
    <property type="entry name" value="P-type_ATPase_Cu-like"/>
    <property type="match status" value="1"/>
</dbReference>
<dbReference type="FunFam" id="2.70.150.10:FF:000020">
    <property type="entry name" value="Copper-exporting P-type ATPase A"/>
    <property type="match status" value="1"/>
</dbReference>
<dbReference type="InterPro" id="IPR023214">
    <property type="entry name" value="HAD_sf"/>
</dbReference>
<feature type="transmembrane region" description="Helical" evidence="11">
    <location>
        <begin position="111"/>
        <end position="132"/>
    </location>
</feature>
<dbReference type="InterPro" id="IPR045800">
    <property type="entry name" value="HMBD"/>
</dbReference>
<dbReference type="Pfam" id="PF00702">
    <property type="entry name" value="Hydrolase"/>
    <property type="match status" value="1"/>
</dbReference>
<dbReference type="SUPFAM" id="SSF47240">
    <property type="entry name" value="Ferritin-like"/>
    <property type="match status" value="1"/>
</dbReference>
<evidence type="ECO:0000313" key="13">
    <source>
        <dbReference type="EMBL" id="QDU69154.1"/>
    </source>
</evidence>
<dbReference type="GO" id="GO:0005507">
    <property type="term" value="F:copper ion binding"/>
    <property type="evidence" value="ECO:0007669"/>
    <property type="project" value="TreeGrafter"/>
</dbReference>
<dbReference type="Proteomes" id="UP000316921">
    <property type="component" value="Chromosome"/>
</dbReference>
<dbReference type="InterPro" id="IPR009078">
    <property type="entry name" value="Ferritin-like_SF"/>
</dbReference>
<dbReference type="NCBIfam" id="TIGR01525">
    <property type="entry name" value="ATPase-IB_hvy"/>
    <property type="match status" value="1"/>
</dbReference>
<dbReference type="PANTHER" id="PTHR43520">
    <property type="entry name" value="ATP7, ISOFORM B"/>
    <property type="match status" value="1"/>
</dbReference>
<dbReference type="GO" id="GO:0005524">
    <property type="term" value="F:ATP binding"/>
    <property type="evidence" value="ECO:0007669"/>
    <property type="project" value="UniProtKB-UniRule"/>
</dbReference>
<dbReference type="PANTHER" id="PTHR43520:SF8">
    <property type="entry name" value="P-TYPE CU(+) TRANSPORTER"/>
    <property type="match status" value="1"/>
</dbReference>
<comment type="similarity">
    <text evidence="2 11">Belongs to the cation transport ATPase (P-type) (TC 3.A.3) family. Type IB subfamily.</text>
</comment>
<dbReference type="EMBL" id="CP036287">
    <property type="protein sequence ID" value="QDU69154.1"/>
    <property type="molecule type" value="Genomic_DNA"/>
</dbReference>
<dbReference type="NCBIfam" id="TIGR01494">
    <property type="entry name" value="ATPase_P-type"/>
    <property type="match status" value="1"/>
</dbReference>
<dbReference type="SMART" id="SM00746">
    <property type="entry name" value="TRASH"/>
    <property type="match status" value="1"/>
</dbReference>
<feature type="transmembrane region" description="Helical" evidence="11">
    <location>
        <begin position="178"/>
        <end position="204"/>
    </location>
</feature>
<dbReference type="InterPro" id="IPR008250">
    <property type="entry name" value="ATPase_P-typ_transduc_dom_A_sf"/>
</dbReference>
<feature type="domain" description="TRASH" evidence="12">
    <location>
        <begin position="8"/>
        <end position="46"/>
    </location>
</feature>
<keyword evidence="3 11" id="KW-1003">Cell membrane</keyword>
<feature type="transmembrane region" description="Helical" evidence="11">
    <location>
        <begin position="738"/>
        <end position="760"/>
    </location>
</feature>
<dbReference type="Gene3D" id="2.70.150.10">
    <property type="entry name" value="Calcium-transporting ATPase, cytoplasmic transduction domain A"/>
    <property type="match status" value="1"/>
</dbReference>
<dbReference type="Gene3D" id="1.10.620.20">
    <property type="entry name" value="Ribonucleotide Reductase, subunit A"/>
    <property type="match status" value="1"/>
</dbReference>
<dbReference type="SFLD" id="SFLDF00027">
    <property type="entry name" value="p-type_atpase"/>
    <property type="match status" value="1"/>
</dbReference>
<dbReference type="Pfam" id="PF04945">
    <property type="entry name" value="YHS"/>
    <property type="match status" value="1"/>
</dbReference>
<feature type="transmembrane region" description="Helical" evidence="11">
    <location>
        <begin position="397"/>
        <end position="420"/>
    </location>
</feature>
<evidence type="ECO:0000256" key="6">
    <source>
        <dbReference type="ARBA" id="ARBA00022741"/>
    </source>
</evidence>
<dbReference type="InterPro" id="IPR001757">
    <property type="entry name" value="P_typ_ATPase"/>
</dbReference>
<evidence type="ECO:0000313" key="14">
    <source>
        <dbReference type="Proteomes" id="UP000316921"/>
    </source>
</evidence>
<evidence type="ECO:0000256" key="2">
    <source>
        <dbReference type="ARBA" id="ARBA00006024"/>
    </source>
</evidence>
<organism evidence="13 14">
    <name type="scientific">Engelhardtia mirabilis</name>
    <dbReference type="NCBI Taxonomy" id="2528011"/>
    <lineage>
        <taxon>Bacteria</taxon>
        <taxon>Pseudomonadati</taxon>
        <taxon>Planctomycetota</taxon>
        <taxon>Planctomycetia</taxon>
        <taxon>Planctomycetia incertae sedis</taxon>
        <taxon>Engelhardtia</taxon>
    </lineage>
</organism>
<dbReference type="InterPro" id="IPR023299">
    <property type="entry name" value="ATPase_P-typ_cyto_dom_N"/>
</dbReference>
<evidence type="ECO:0000256" key="3">
    <source>
        <dbReference type="ARBA" id="ARBA00022475"/>
    </source>
</evidence>
<dbReference type="SUPFAM" id="SSF81653">
    <property type="entry name" value="Calcium ATPase, transduction domain A"/>
    <property type="match status" value="1"/>
</dbReference>
<feature type="transmembrane region" description="Helical" evidence="11">
    <location>
        <begin position="713"/>
        <end position="732"/>
    </location>
</feature>
<dbReference type="KEGG" id="pbap:Pla133_42700"/>
<proteinExistence type="inferred from homology"/>
<dbReference type="Pfam" id="PF00122">
    <property type="entry name" value="E1-E2_ATPase"/>
    <property type="match status" value="1"/>
</dbReference>
<keyword evidence="9 11" id="KW-1133">Transmembrane helix</keyword>
<dbReference type="Pfam" id="PF19335">
    <property type="entry name" value="HMBD"/>
    <property type="match status" value="1"/>
</dbReference>
<keyword evidence="6 11" id="KW-0547">Nucleotide-binding</keyword>
<name>A0A518BQA0_9BACT</name>
<dbReference type="SUPFAM" id="SSF56784">
    <property type="entry name" value="HAD-like"/>
    <property type="match status" value="1"/>
</dbReference>
<sequence>MQSSEQRDPVCGMSVTAESAAAQAEHEGRTYYFCATGCRTKFVADPGRYLKPDGNASDPAARADATYTCPMHPEVRQVGPGTCPKCGMALEPESGAADPDDGELRDMTRRFVVAAALAAPVVVLAMGDMVLPGDPIRSAVGARLGGLLELALATVVVWWAGWPLLVRGASSVRRMHPNMFTLIGLGVGVAYVQSTLAVLAPSIFPDAFRRHGGEVPLYFEAAAVIVTLVLLGQVLELRARNQAGGAIRALLDLAPKTARRVTAEGEDDVPLDTVQVGDRLRVRPGEKVPVDGTVLEGRSSVDESMVSGEPVAVEKTAGDAVVGGTVNGSGSLLVEAAKVGDATLLARIVQMVAQAQRSRAPVQNLVDRVSAWFVPSVVLSSLIAFGVWALVGPEPRLAYALLASVSVLIVACPCALGLATPMSIMVATGKGAQVGVLFRDAEAIQSLREVDTLVVDKTGTLTQGAPAFDKVLTVADGDPQRVLRLAAALERDSEHPLAKAILEGAKARGVEAVRAESFEAITGKGVVGRVDGLDVALGNGALMADVGASTTELEEQAATERDLGATVMFVAAGGELAGAITVIDPIKESTPEAIRKLKAAGLRIVMLTGDAQRTAGAVAKQLGIDDVVAEALPQDKLALVERLQSEGARIAMAGDGINDSPALARADVGIAMGTGTDVAMESAAVTLVKGDLGGIVKARRLSELTMANIRQNLVFAFGYNAAGIPVAAGVLYPFTGWLLSPMFAAAAMSLSSVSVILNALRLRAADLDD</sequence>